<name>A0A7T8H226_CALRO</name>
<dbReference type="EMBL" id="CP045900">
    <property type="protein sequence ID" value="QQP41917.1"/>
    <property type="molecule type" value="Genomic_DNA"/>
</dbReference>
<keyword evidence="2" id="KW-1185">Reference proteome</keyword>
<reference evidence="2" key="1">
    <citation type="submission" date="2021-01" db="EMBL/GenBank/DDBJ databases">
        <title>Caligus Genome Assembly.</title>
        <authorList>
            <person name="Gallardo-Escarate C."/>
        </authorList>
    </citation>
    <scope>NUCLEOTIDE SEQUENCE [LARGE SCALE GENOMIC DNA]</scope>
</reference>
<organism evidence="1 2">
    <name type="scientific">Caligus rogercresseyi</name>
    <name type="common">Sea louse</name>
    <dbReference type="NCBI Taxonomy" id="217165"/>
    <lineage>
        <taxon>Eukaryota</taxon>
        <taxon>Metazoa</taxon>
        <taxon>Ecdysozoa</taxon>
        <taxon>Arthropoda</taxon>
        <taxon>Crustacea</taxon>
        <taxon>Multicrustacea</taxon>
        <taxon>Hexanauplia</taxon>
        <taxon>Copepoda</taxon>
        <taxon>Siphonostomatoida</taxon>
        <taxon>Caligidae</taxon>
        <taxon>Caligus</taxon>
    </lineage>
</organism>
<feature type="non-terminal residue" evidence="1">
    <location>
        <position position="1"/>
    </location>
</feature>
<sequence length="54" mass="6481">KLTAWNRNIFPEIFHILKHIPFSGNFCEEIYKLRDSLIWGSSRPYISRKRLNSS</sequence>
<dbReference type="Proteomes" id="UP000595437">
    <property type="component" value="Chromosome 11"/>
</dbReference>
<dbReference type="OrthoDB" id="411871at2759"/>
<evidence type="ECO:0000313" key="1">
    <source>
        <dbReference type="EMBL" id="QQP41917.1"/>
    </source>
</evidence>
<accession>A0A7T8H226</accession>
<protein>
    <submittedName>
        <fullName evidence="1">Uncharacterized protein</fullName>
    </submittedName>
</protein>
<gene>
    <name evidence="1" type="ORF">FKW44_016425</name>
</gene>
<evidence type="ECO:0000313" key="2">
    <source>
        <dbReference type="Proteomes" id="UP000595437"/>
    </source>
</evidence>
<feature type="non-terminal residue" evidence="1">
    <location>
        <position position="54"/>
    </location>
</feature>
<dbReference type="AlphaFoldDB" id="A0A7T8H226"/>
<proteinExistence type="predicted"/>